<organism evidence="2 3">
    <name type="scientific">Erythrobacter westpacificensis</name>
    <dbReference type="NCBI Taxonomy" id="1055231"/>
    <lineage>
        <taxon>Bacteria</taxon>
        <taxon>Pseudomonadati</taxon>
        <taxon>Pseudomonadota</taxon>
        <taxon>Alphaproteobacteria</taxon>
        <taxon>Sphingomonadales</taxon>
        <taxon>Erythrobacteraceae</taxon>
        <taxon>Erythrobacter/Porphyrobacter group</taxon>
        <taxon>Erythrobacter</taxon>
    </lineage>
</organism>
<keyword evidence="1" id="KW-1133">Transmembrane helix</keyword>
<dbReference type="Proteomes" id="UP001500518">
    <property type="component" value="Unassembled WGS sequence"/>
</dbReference>
<protein>
    <submittedName>
        <fullName evidence="2">Uncharacterized protein</fullName>
    </submittedName>
</protein>
<evidence type="ECO:0000313" key="3">
    <source>
        <dbReference type="Proteomes" id="UP001500518"/>
    </source>
</evidence>
<dbReference type="RefSeq" id="WP_346033224.1">
    <property type="nucleotide sequence ID" value="NZ_BAABHV010000017.1"/>
</dbReference>
<evidence type="ECO:0000313" key="2">
    <source>
        <dbReference type="EMBL" id="GAA5057569.1"/>
    </source>
</evidence>
<gene>
    <name evidence="2" type="ORF">GCM10023208_23190</name>
</gene>
<reference evidence="3" key="1">
    <citation type="journal article" date="2019" name="Int. J. Syst. Evol. Microbiol.">
        <title>The Global Catalogue of Microorganisms (GCM) 10K type strain sequencing project: providing services to taxonomists for standard genome sequencing and annotation.</title>
        <authorList>
            <consortium name="The Broad Institute Genomics Platform"/>
            <consortium name="The Broad Institute Genome Sequencing Center for Infectious Disease"/>
            <person name="Wu L."/>
            <person name="Ma J."/>
        </authorList>
    </citation>
    <scope>NUCLEOTIDE SEQUENCE [LARGE SCALE GENOMIC DNA]</scope>
    <source>
        <strain evidence="3">JCM 18014</strain>
    </source>
</reference>
<proteinExistence type="predicted"/>
<keyword evidence="1" id="KW-0812">Transmembrane</keyword>
<keyword evidence="1" id="KW-0472">Membrane</keyword>
<comment type="caution">
    <text evidence="2">The sequence shown here is derived from an EMBL/GenBank/DDBJ whole genome shotgun (WGS) entry which is preliminary data.</text>
</comment>
<dbReference type="EMBL" id="BAABHV010000017">
    <property type="protein sequence ID" value="GAA5057569.1"/>
    <property type="molecule type" value="Genomic_DNA"/>
</dbReference>
<feature type="transmembrane region" description="Helical" evidence="1">
    <location>
        <begin position="6"/>
        <end position="22"/>
    </location>
</feature>
<feature type="transmembrane region" description="Helical" evidence="1">
    <location>
        <begin position="29"/>
        <end position="48"/>
    </location>
</feature>
<name>A0ABP9KFV5_9SPHN</name>
<keyword evidence="3" id="KW-1185">Reference proteome</keyword>
<sequence length="49" mass="5079">MIEQIIPILIAIVLIAIAWKVLKGIVKTVALVVILAAVAVWVFGGGLAA</sequence>
<evidence type="ECO:0000256" key="1">
    <source>
        <dbReference type="SAM" id="Phobius"/>
    </source>
</evidence>
<accession>A0ABP9KFV5</accession>